<dbReference type="EMBL" id="JBIACJ010000004">
    <property type="protein sequence ID" value="MFE8696593.1"/>
    <property type="molecule type" value="Genomic_DNA"/>
</dbReference>
<comment type="caution">
    <text evidence="2">The sequence shown here is derived from an EMBL/GenBank/DDBJ whole genome shotgun (WGS) entry which is preliminary data.</text>
</comment>
<protein>
    <submittedName>
        <fullName evidence="2">ABC transporter permease</fullName>
    </submittedName>
</protein>
<feature type="transmembrane region" description="Helical" evidence="1">
    <location>
        <begin position="18"/>
        <end position="35"/>
    </location>
</feature>
<organism evidence="2 3">
    <name type="scientific">Cytobacillus mangrovibacter</name>
    <dbReference type="NCBI Taxonomy" id="3299024"/>
    <lineage>
        <taxon>Bacteria</taxon>
        <taxon>Bacillati</taxon>
        <taxon>Bacillota</taxon>
        <taxon>Bacilli</taxon>
        <taxon>Bacillales</taxon>
        <taxon>Bacillaceae</taxon>
        <taxon>Cytobacillus</taxon>
    </lineage>
</organism>
<keyword evidence="1" id="KW-1133">Transmembrane helix</keyword>
<dbReference type="RefSeq" id="WP_389218849.1">
    <property type="nucleotide sequence ID" value="NZ_JBIACJ010000004.1"/>
</dbReference>
<dbReference type="Pfam" id="PF12679">
    <property type="entry name" value="ABC2_membrane_2"/>
    <property type="match status" value="1"/>
</dbReference>
<accession>A0ABW6K0Z3</accession>
<feature type="transmembrane region" description="Helical" evidence="1">
    <location>
        <begin position="103"/>
        <end position="123"/>
    </location>
</feature>
<proteinExistence type="predicted"/>
<evidence type="ECO:0000313" key="3">
    <source>
        <dbReference type="Proteomes" id="UP001601058"/>
    </source>
</evidence>
<feature type="transmembrane region" description="Helical" evidence="1">
    <location>
        <begin position="55"/>
        <end position="74"/>
    </location>
</feature>
<feature type="transmembrane region" description="Helical" evidence="1">
    <location>
        <begin position="241"/>
        <end position="264"/>
    </location>
</feature>
<dbReference type="Proteomes" id="UP001601058">
    <property type="component" value="Unassembled WGS sequence"/>
</dbReference>
<name>A0ABW6K0Z3_9BACI</name>
<evidence type="ECO:0000256" key="1">
    <source>
        <dbReference type="SAM" id="Phobius"/>
    </source>
</evidence>
<keyword evidence="1" id="KW-0472">Membrane</keyword>
<keyword evidence="3" id="KW-1185">Reference proteome</keyword>
<evidence type="ECO:0000313" key="2">
    <source>
        <dbReference type="EMBL" id="MFE8696593.1"/>
    </source>
</evidence>
<gene>
    <name evidence="2" type="ORF">ACFYKT_09625</name>
</gene>
<feature type="transmembrane region" description="Helical" evidence="1">
    <location>
        <begin position="170"/>
        <end position="190"/>
    </location>
</feature>
<reference evidence="2 3" key="1">
    <citation type="submission" date="2024-08" db="EMBL/GenBank/DDBJ databases">
        <title>Two novel Cytobacillus novel species.</title>
        <authorList>
            <person name="Liu G."/>
        </authorList>
    </citation>
    <scope>NUCLEOTIDE SEQUENCE [LARGE SCALE GENOMIC DNA]</scope>
    <source>
        <strain evidence="2 3">FJAT-53684</strain>
    </source>
</reference>
<feature type="transmembrane region" description="Helical" evidence="1">
    <location>
        <begin position="135"/>
        <end position="158"/>
    </location>
</feature>
<keyword evidence="1" id="KW-0812">Transmembrane</keyword>
<sequence>MGNFCYSEIYTTIRQRSYYSFSILWIAVLTLLFLLQKSVPSLTLYTNMTGTVMNVALYIIPMFMLLAGSFSISAEMENGQWRLLSTYPFHTLAYVLGKIVGQFVSQISVFTFSFGVSILIALLTGGGITFQWAIFLYLFSALLMYIFLLIGFTVGSLVSTRWQSLSLSVGIWFFLIMVWPIAWINLLSLLPYTWVTPIMKISLFLNPAEFLRVIYVITLDGGAVFGQPYDGMVKFWESPFSLIMLIIYLAVLSAVCILTSTFVLNRRKQI</sequence>